<gene>
    <name evidence="1" type="ORF">Patl1_34622</name>
</gene>
<dbReference type="EMBL" id="CM047910">
    <property type="protein sequence ID" value="KAJ0075797.1"/>
    <property type="molecule type" value="Genomic_DNA"/>
</dbReference>
<evidence type="ECO:0000313" key="1">
    <source>
        <dbReference type="EMBL" id="KAJ0075797.1"/>
    </source>
</evidence>
<organism evidence="1 2">
    <name type="scientific">Pistacia atlantica</name>
    <dbReference type="NCBI Taxonomy" id="434234"/>
    <lineage>
        <taxon>Eukaryota</taxon>
        <taxon>Viridiplantae</taxon>
        <taxon>Streptophyta</taxon>
        <taxon>Embryophyta</taxon>
        <taxon>Tracheophyta</taxon>
        <taxon>Spermatophyta</taxon>
        <taxon>Magnoliopsida</taxon>
        <taxon>eudicotyledons</taxon>
        <taxon>Gunneridae</taxon>
        <taxon>Pentapetalae</taxon>
        <taxon>rosids</taxon>
        <taxon>malvids</taxon>
        <taxon>Sapindales</taxon>
        <taxon>Anacardiaceae</taxon>
        <taxon>Pistacia</taxon>
    </lineage>
</organism>
<proteinExistence type="predicted"/>
<comment type="caution">
    <text evidence="1">The sequence shown here is derived from an EMBL/GenBank/DDBJ whole genome shotgun (WGS) entry which is preliminary data.</text>
</comment>
<reference evidence="2" key="1">
    <citation type="journal article" date="2023" name="G3 (Bethesda)">
        <title>Genome assembly and association tests identify interacting loci associated with vigor, precocity, and sex in interspecific pistachio rootstocks.</title>
        <authorList>
            <person name="Palmer W."/>
            <person name="Jacygrad E."/>
            <person name="Sagayaradj S."/>
            <person name="Cavanaugh K."/>
            <person name="Han R."/>
            <person name="Bertier L."/>
            <person name="Beede B."/>
            <person name="Kafkas S."/>
            <person name="Golino D."/>
            <person name="Preece J."/>
            <person name="Michelmore R."/>
        </authorList>
    </citation>
    <scope>NUCLEOTIDE SEQUENCE [LARGE SCALE GENOMIC DNA]</scope>
</reference>
<name>A0ACC0ZUS2_9ROSI</name>
<evidence type="ECO:0000313" key="2">
    <source>
        <dbReference type="Proteomes" id="UP001164250"/>
    </source>
</evidence>
<sequence>MEMETFLLHSISNSVDLEKILYSLVVETNLQAQKFLLCLLLLIGSQCDGTNEFSSFPGVDHRFPFAELTKVQKPESEAEDAGEADETESDDNEDGEEEEDDSGEEESDDEEDSDDDAEANDDSESDDDDDDDDDDDEEDDDNNNEEDDDDGEEDEEQKEPPSKKKK</sequence>
<accession>A0ACC0ZUS2</accession>
<protein>
    <submittedName>
        <fullName evidence="1">Uncharacterized protein</fullName>
    </submittedName>
</protein>
<keyword evidence="2" id="KW-1185">Reference proteome</keyword>
<dbReference type="Proteomes" id="UP001164250">
    <property type="component" value="Chromosome 15"/>
</dbReference>